<feature type="compositionally biased region" description="Low complexity" evidence="7">
    <location>
        <begin position="135"/>
        <end position="164"/>
    </location>
</feature>
<feature type="domain" description="C2H2-type" evidence="8">
    <location>
        <begin position="171"/>
        <end position="203"/>
    </location>
</feature>
<feature type="domain" description="C2H2-type" evidence="8">
    <location>
        <begin position="204"/>
        <end position="233"/>
    </location>
</feature>
<dbReference type="Pfam" id="PF00096">
    <property type="entry name" value="zf-C2H2"/>
    <property type="match status" value="1"/>
</dbReference>
<dbReference type="FunFam" id="3.30.160.60:FF:001075">
    <property type="entry name" value="Zinc finger, C2H2-type/integrase, DNA-binding protein"/>
    <property type="match status" value="1"/>
</dbReference>
<feature type="compositionally biased region" description="Pro residues" evidence="7">
    <location>
        <begin position="294"/>
        <end position="303"/>
    </location>
</feature>
<evidence type="ECO:0000313" key="10">
    <source>
        <dbReference type="Proteomes" id="UP001303647"/>
    </source>
</evidence>
<keyword evidence="1" id="KW-0479">Metal-binding</keyword>
<dbReference type="PROSITE" id="PS50157">
    <property type="entry name" value="ZINC_FINGER_C2H2_2"/>
    <property type="match status" value="2"/>
</dbReference>
<evidence type="ECO:0000256" key="4">
    <source>
        <dbReference type="ARBA" id="ARBA00022833"/>
    </source>
</evidence>
<dbReference type="Gene3D" id="3.30.160.60">
    <property type="entry name" value="Classic Zinc Finger"/>
    <property type="match status" value="2"/>
</dbReference>
<dbReference type="GO" id="GO:0005667">
    <property type="term" value="C:transcription regulator complex"/>
    <property type="evidence" value="ECO:0007669"/>
    <property type="project" value="TreeGrafter"/>
</dbReference>
<accession>A0AAN7HMF8</accession>
<keyword evidence="2" id="KW-0677">Repeat</keyword>
<dbReference type="GO" id="GO:0008270">
    <property type="term" value="F:zinc ion binding"/>
    <property type="evidence" value="ECO:0007669"/>
    <property type="project" value="UniProtKB-KW"/>
</dbReference>
<evidence type="ECO:0000256" key="2">
    <source>
        <dbReference type="ARBA" id="ARBA00022737"/>
    </source>
</evidence>
<dbReference type="GO" id="GO:0000981">
    <property type="term" value="F:DNA-binding transcription factor activity, RNA polymerase II-specific"/>
    <property type="evidence" value="ECO:0007669"/>
    <property type="project" value="TreeGrafter"/>
</dbReference>
<dbReference type="PANTHER" id="PTHR14003:SF19">
    <property type="entry name" value="YY2 TRANSCRIPTION FACTOR"/>
    <property type="match status" value="1"/>
</dbReference>
<dbReference type="InterPro" id="IPR036236">
    <property type="entry name" value="Znf_C2H2_sf"/>
</dbReference>
<reference evidence="9" key="2">
    <citation type="submission" date="2023-05" db="EMBL/GenBank/DDBJ databases">
        <authorList>
            <consortium name="Lawrence Berkeley National Laboratory"/>
            <person name="Steindorff A."/>
            <person name="Hensen N."/>
            <person name="Bonometti L."/>
            <person name="Westerberg I."/>
            <person name="Brannstrom I.O."/>
            <person name="Guillou S."/>
            <person name="Cros-Aarteil S."/>
            <person name="Calhoun S."/>
            <person name="Haridas S."/>
            <person name="Kuo A."/>
            <person name="Mondo S."/>
            <person name="Pangilinan J."/>
            <person name="Riley R."/>
            <person name="Labutti K."/>
            <person name="Andreopoulos B."/>
            <person name="Lipzen A."/>
            <person name="Chen C."/>
            <person name="Yanf M."/>
            <person name="Daum C."/>
            <person name="Ng V."/>
            <person name="Clum A."/>
            <person name="Ohm R."/>
            <person name="Martin F."/>
            <person name="Silar P."/>
            <person name="Natvig D."/>
            <person name="Lalanne C."/>
            <person name="Gautier V."/>
            <person name="Ament-Velasquez S.L."/>
            <person name="Kruys A."/>
            <person name="Hutchinson M.I."/>
            <person name="Powell A.J."/>
            <person name="Barry K."/>
            <person name="Miller A.N."/>
            <person name="Grigoriev I.V."/>
            <person name="Debuchy R."/>
            <person name="Gladieux P."/>
            <person name="Thoren M.H."/>
            <person name="Johannesson H."/>
        </authorList>
    </citation>
    <scope>NUCLEOTIDE SEQUENCE</scope>
    <source>
        <strain evidence="9">CBS 359.72</strain>
    </source>
</reference>
<evidence type="ECO:0000259" key="8">
    <source>
        <dbReference type="PROSITE" id="PS50157"/>
    </source>
</evidence>
<feature type="region of interest" description="Disordered" evidence="7">
    <location>
        <begin position="34"/>
        <end position="56"/>
    </location>
</feature>
<dbReference type="PANTHER" id="PTHR14003">
    <property type="entry name" value="TRANSCRIPTIONAL REPRESSOR PROTEIN YY"/>
    <property type="match status" value="1"/>
</dbReference>
<feature type="region of interest" description="Disordered" evidence="7">
    <location>
        <begin position="289"/>
        <end position="331"/>
    </location>
</feature>
<feature type="region of interest" description="Disordered" evidence="7">
    <location>
        <begin position="135"/>
        <end position="175"/>
    </location>
</feature>
<evidence type="ECO:0000256" key="1">
    <source>
        <dbReference type="ARBA" id="ARBA00022723"/>
    </source>
</evidence>
<proteinExistence type="predicted"/>
<keyword evidence="4" id="KW-0862">Zinc</keyword>
<dbReference type="GO" id="GO:0000785">
    <property type="term" value="C:chromatin"/>
    <property type="evidence" value="ECO:0007669"/>
    <property type="project" value="TreeGrafter"/>
</dbReference>
<comment type="caution">
    <text evidence="9">The sequence shown here is derived from an EMBL/GenBank/DDBJ whole genome shotgun (WGS) entry which is preliminary data.</text>
</comment>
<protein>
    <recommendedName>
        <fullName evidence="5">C2H2 type master regulator of conidiophore development brlA</fullName>
    </recommendedName>
</protein>
<feature type="region of interest" description="Disordered" evidence="7">
    <location>
        <begin position="226"/>
        <end position="268"/>
    </location>
</feature>
<dbReference type="PROSITE" id="PS00028">
    <property type="entry name" value="ZINC_FINGER_C2H2_1"/>
    <property type="match status" value="1"/>
</dbReference>
<evidence type="ECO:0000256" key="3">
    <source>
        <dbReference type="ARBA" id="ARBA00022771"/>
    </source>
</evidence>
<dbReference type="SMART" id="SM00355">
    <property type="entry name" value="ZnF_C2H2"/>
    <property type="match status" value="2"/>
</dbReference>
<organism evidence="9 10">
    <name type="scientific">Corynascus novoguineensis</name>
    <dbReference type="NCBI Taxonomy" id="1126955"/>
    <lineage>
        <taxon>Eukaryota</taxon>
        <taxon>Fungi</taxon>
        <taxon>Dikarya</taxon>
        <taxon>Ascomycota</taxon>
        <taxon>Pezizomycotina</taxon>
        <taxon>Sordariomycetes</taxon>
        <taxon>Sordariomycetidae</taxon>
        <taxon>Sordariales</taxon>
        <taxon>Chaetomiaceae</taxon>
        <taxon>Corynascus</taxon>
    </lineage>
</organism>
<feature type="compositionally biased region" description="Low complexity" evidence="7">
    <location>
        <begin position="235"/>
        <end position="268"/>
    </location>
</feature>
<gene>
    <name evidence="9" type="ORF">C7999DRAFT_38573</name>
</gene>
<keyword evidence="10" id="KW-1185">Reference proteome</keyword>
<evidence type="ECO:0000313" key="9">
    <source>
        <dbReference type="EMBL" id="KAK4250502.1"/>
    </source>
</evidence>
<keyword evidence="3 6" id="KW-0863">Zinc-finger</keyword>
<evidence type="ECO:0000256" key="5">
    <source>
        <dbReference type="ARBA" id="ARBA00044085"/>
    </source>
</evidence>
<sequence>MSAGLHIRDASGRRVSLLNDDNNTHFMTTSRISPIVTPSYDPRAPRTASTPATPELLRSDSYDSQMASAEPVSPLTPLYDPGFRYNPPAPEYRSAYDDYYVDGPHVHAGMKRRPSAFSDGRSVSYEDDLYKPAPTAIRSSSSASPSNITTTTTTTAATSSGTGSERPGKRFPCRYRETHGCDKTFTTSGHASRHAKIHTAEKGVNCSFEGCPKRFTRADNMKQHLETHYKDKSRSSISRPSASGRRSSSASSASSLGKLTTSSSSSLSTAAAASRNRVMAMATAAVAATAQSSPSPPPLPPSSTLPRLNGLEPALSRGAPIHAPSGSAWDMRDLDDMLVDPTAAKPRLPPPTGLDTLALAALRQNSER</sequence>
<dbReference type="Proteomes" id="UP001303647">
    <property type="component" value="Unassembled WGS sequence"/>
</dbReference>
<dbReference type="EMBL" id="MU857613">
    <property type="protein sequence ID" value="KAK4250502.1"/>
    <property type="molecule type" value="Genomic_DNA"/>
</dbReference>
<reference evidence="9" key="1">
    <citation type="journal article" date="2023" name="Mol. Phylogenet. Evol.">
        <title>Genome-scale phylogeny and comparative genomics of the fungal order Sordariales.</title>
        <authorList>
            <person name="Hensen N."/>
            <person name="Bonometti L."/>
            <person name="Westerberg I."/>
            <person name="Brannstrom I.O."/>
            <person name="Guillou S."/>
            <person name="Cros-Aarteil S."/>
            <person name="Calhoun S."/>
            <person name="Haridas S."/>
            <person name="Kuo A."/>
            <person name="Mondo S."/>
            <person name="Pangilinan J."/>
            <person name="Riley R."/>
            <person name="LaButti K."/>
            <person name="Andreopoulos B."/>
            <person name="Lipzen A."/>
            <person name="Chen C."/>
            <person name="Yan M."/>
            <person name="Daum C."/>
            <person name="Ng V."/>
            <person name="Clum A."/>
            <person name="Steindorff A."/>
            <person name="Ohm R.A."/>
            <person name="Martin F."/>
            <person name="Silar P."/>
            <person name="Natvig D.O."/>
            <person name="Lalanne C."/>
            <person name="Gautier V."/>
            <person name="Ament-Velasquez S.L."/>
            <person name="Kruys A."/>
            <person name="Hutchinson M.I."/>
            <person name="Powell A.J."/>
            <person name="Barry K."/>
            <person name="Miller A.N."/>
            <person name="Grigoriev I.V."/>
            <person name="Debuchy R."/>
            <person name="Gladieux P."/>
            <person name="Hiltunen Thoren M."/>
            <person name="Johannesson H."/>
        </authorList>
    </citation>
    <scope>NUCLEOTIDE SEQUENCE</scope>
    <source>
        <strain evidence="9">CBS 359.72</strain>
    </source>
</reference>
<evidence type="ECO:0000256" key="7">
    <source>
        <dbReference type="SAM" id="MobiDB-lite"/>
    </source>
</evidence>
<evidence type="ECO:0000256" key="6">
    <source>
        <dbReference type="PROSITE-ProRule" id="PRU00042"/>
    </source>
</evidence>
<dbReference type="SUPFAM" id="SSF57667">
    <property type="entry name" value="beta-beta-alpha zinc fingers"/>
    <property type="match status" value="1"/>
</dbReference>
<dbReference type="GO" id="GO:0000978">
    <property type="term" value="F:RNA polymerase II cis-regulatory region sequence-specific DNA binding"/>
    <property type="evidence" value="ECO:0007669"/>
    <property type="project" value="TreeGrafter"/>
</dbReference>
<dbReference type="InterPro" id="IPR013087">
    <property type="entry name" value="Znf_C2H2_type"/>
</dbReference>
<name>A0AAN7HMF8_9PEZI</name>
<dbReference type="AlphaFoldDB" id="A0AAN7HMF8"/>